<feature type="domain" description="DUF6699" evidence="2">
    <location>
        <begin position="98"/>
        <end position="226"/>
    </location>
</feature>
<dbReference type="EMBL" id="NHYD01003953">
    <property type="protein sequence ID" value="PPQ68615.1"/>
    <property type="molecule type" value="Genomic_DNA"/>
</dbReference>
<dbReference type="OrthoDB" id="3224413at2759"/>
<name>A0A409VQQ5_PSICY</name>
<protein>
    <recommendedName>
        <fullName evidence="2">DUF6699 domain-containing protein</fullName>
    </recommendedName>
</protein>
<evidence type="ECO:0000313" key="3">
    <source>
        <dbReference type="EMBL" id="PPQ68615.1"/>
    </source>
</evidence>
<dbReference type="AlphaFoldDB" id="A0A409VQQ5"/>
<keyword evidence="4" id="KW-1185">Reference proteome</keyword>
<dbReference type="InParanoid" id="A0A409VQQ5"/>
<sequence>MSKRVHFASTNITYEPGRATPSPSFSYSSLPSSSSPELLTPPPDDEGRQSAVYPRTPYAKQLDLYPEVAASTPSIQNQMQIHFLLAFTPYSEPAIWHDLSLPLTSVETHYPSHAFSEPATSPPMPSLIIFHPLIKYEIEVHPTPPVPGSFVSVRDVLLKLYTELRLAIHESEYRDVPEPERKYVDEAYWRRCSRIRTAVDRLQEEQKGIKRIDLLMGNTRFTGLSGTLRGPDIWELNVAAP</sequence>
<organism evidence="3 4">
    <name type="scientific">Psilocybe cyanescens</name>
    <dbReference type="NCBI Taxonomy" id="93625"/>
    <lineage>
        <taxon>Eukaryota</taxon>
        <taxon>Fungi</taxon>
        <taxon>Dikarya</taxon>
        <taxon>Basidiomycota</taxon>
        <taxon>Agaricomycotina</taxon>
        <taxon>Agaricomycetes</taxon>
        <taxon>Agaricomycetidae</taxon>
        <taxon>Agaricales</taxon>
        <taxon>Agaricineae</taxon>
        <taxon>Strophariaceae</taxon>
        <taxon>Psilocybe</taxon>
    </lineage>
</organism>
<gene>
    <name evidence="3" type="ORF">CVT25_005525</name>
</gene>
<comment type="caution">
    <text evidence="3">The sequence shown here is derived from an EMBL/GenBank/DDBJ whole genome shotgun (WGS) entry which is preliminary data.</text>
</comment>
<evidence type="ECO:0000256" key="1">
    <source>
        <dbReference type="SAM" id="MobiDB-lite"/>
    </source>
</evidence>
<dbReference type="Proteomes" id="UP000283269">
    <property type="component" value="Unassembled WGS sequence"/>
</dbReference>
<feature type="region of interest" description="Disordered" evidence="1">
    <location>
        <begin position="1"/>
        <end position="51"/>
    </location>
</feature>
<evidence type="ECO:0000313" key="4">
    <source>
        <dbReference type="Proteomes" id="UP000283269"/>
    </source>
</evidence>
<dbReference type="InterPro" id="IPR046522">
    <property type="entry name" value="DUF6699"/>
</dbReference>
<evidence type="ECO:0000259" key="2">
    <source>
        <dbReference type="Pfam" id="PF20415"/>
    </source>
</evidence>
<dbReference type="Pfam" id="PF20415">
    <property type="entry name" value="DUF6699"/>
    <property type="match status" value="1"/>
</dbReference>
<feature type="compositionally biased region" description="Low complexity" evidence="1">
    <location>
        <begin position="21"/>
        <end position="38"/>
    </location>
</feature>
<reference evidence="3 4" key="1">
    <citation type="journal article" date="2018" name="Evol. Lett.">
        <title>Horizontal gene cluster transfer increased hallucinogenic mushroom diversity.</title>
        <authorList>
            <person name="Reynolds H.T."/>
            <person name="Vijayakumar V."/>
            <person name="Gluck-Thaler E."/>
            <person name="Korotkin H.B."/>
            <person name="Matheny P.B."/>
            <person name="Slot J.C."/>
        </authorList>
    </citation>
    <scope>NUCLEOTIDE SEQUENCE [LARGE SCALE GENOMIC DNA]</scope>
    <source>
        <strain evidence="3 4">2631</strain>
    </source>
</reference>
<proteinExistence type="predicted"/>
<accession>A0A409VQQ5</accession>